<dbReference type="Pfam" id="PF00643">
    <property type="entry name" value="zf-B_box"/>
    <property type="match status" value="1"/>
</dbReference>
<keyword evidence="1" id="KW-0863">Zinc-finger</keyword>
<evidence type="ECO:0000313" key="4">
    <source>
        <dbReference type="Proteomes" id="UP000507470"/>
    </source>
</evidence>
<dbReference type="PANTHER" id="PTHR25462:SF296">
    <property type="entry name" value="MEIOTIC P26, ISOFORM F"/>
    <property type="match status" value="1"/>
</dbReference>
<reference evidence="3 4" key="1">
    <citation type="submission" date="2020-06" db="EMBL/GenBank/DDBJ databases">
        <authorList>
            <person name="Li R."/>
            <person name="Bekaert M."/>
        </authorList>
    </citation>
    <scope>NUCLEOTIDE SEQUENCE [LARGE SCALE GENOMIC DNA]</scope>
    <source>
        <strain evidence="4">wild</strain>
    </source>
</reference>
<feature type="domain" description="B box-type" evidence="2">
    <location>
        <begin position="21"/>
        <end position="63"/>
    </location>
</feature>
<dbReference type="SMART" id="SM00336">
    <property type="entry name" value="BBOX"/>
    <property type="match status" value="2"/>
</dbReference>
<dbReference type="OrthoDB" id="6057383at2759"/>
<evidence type="ECO:0000313" key="3">
    <source>
        <dbReference type="EMBL" id="CAC5372307.1"/>
    </source>
</evidence>
<proteinExistence type="predicted"/>
<dbReference type="CDD" id="cd19756">
    <property type="entry name" value="Bbox2"/>
    <property type="match status" value="1"/>
</dbReference>
<dbReference type="PROSITE" id="PS50119">
    <property type="entry name" value="ZF_BBOX"/>
    <property type="match status" value="2"/>
</dbReference>
<dbReference type="GO" id="GO:0061630">
    <property type="term" value="F:ubiquitin protein ligase activity"/>
    <property type="evidence" value="ECO:0007669"/>
    <property type="project" value="TreeGrafter"/>
</dbReference>
<dbReference type="InterPro" id="IPR000315">
    <property type="entry name" value="Znf_B-box"/>
</dbReference>
<evidence type="ECO:0000256" key="1">
    <source>
        <dbReference type="PROSITE-ProRule" id="PRU00024"/>
    </source>
</evidence>
<dbReference type="Proteomes" id="UP000507470">
    <property type="component" value="Unassembled WGS sequence"/>
</dbReference>
<organism evidence="3 4">
    <name type="scientific">Mytilus coruscus</name>
    <name type="common">Sea mussel</name>
    <dbReference type="NCBI Taxonomy" id="42192"/>
    <lineage>
        <taxon>Eukaryota</taxon>
        <taxon>Metazoa</taxon>
        <taxon>Spiralia</taxon>
        <taxon>Lophotrochozoa</taxon>
        <taxon>Mollusca</taxon>
        <taxon>Bivalvia</taxon>
        <taxon>Autobranchia</taxon>
        <taxon>Pteriomorphia</taxon>
        <taxon>Mytilida</taxon>
        <taxon>Mytiloidea</taxon>
        <taxon>Mytilidae</taxon>
        <taxon>Mytilinae</taxon>
        <taxon>Mytilus</taxon>
    </lineage>
</organism>
<feature type="domain" description="B box-type" evidence="2">
    <location>
        <begin position="85"/>
        <end position="124"/>
    </location>
</feature>
<dbReference type="SUPFAM" id="SSF57845">
    <property type="entry name" value="B-box zinc-binding domain"/>
    <property type="match status" value="1"/>
</dbReference>
<accession>A0A6J8AUV6</accession>
<gene>
    <name evidence="3" type="ORF">MCOR_10441</name>
</gene>
<sequence length="201" mass="23808">MWYICCCLSWKKSDHLPVRIQIPVGCNLCDAKEIKWKCFDCEILICTKCRNEKHPVNHLSVDIRLIGSQKKANLQHSLCFPVTECSQHGENMSSFCRTCKKLLCSKCIEENLYENHKGHSIIKEDEYKRKLDKLIYEKDRVSKNFKYIKEAKEEIYQKRKVETSNYYKLRKEILSRKKAAKNITIINNDAFKVELNFIGYK</sequence>
<protein>
    <recommendedName>
        <fullName evidence="2">B box-type domain-containing protein</fullName>
    </recommendedName>
</protein>
<keyword evidence="1" id="KW-0479">Metal-binding</keyword>
<dbReference type="GO" id="GO:0005654">
    <property type="term" value="C:nucleoplasm"/>
    <property type="evidence" value="ECO:0007669"/>
    <property type="project" value="TreeGrafter"/>
</dbReference>
<keyword evidence="4" id="KW-1185">Reference proteome</keyword>
<evidence type="ECO:0000259" key="2">
    <source>
        <dbReference type="PROSITE" id="PS50119"/>
    </source>
</evidence>
<dbReference type="PANTHER" id="PTHR25462">
    <property type="entry name" value="BONUS, ISOFORM C-RELATED"/>
    <property type="match status" value="1"/>
</dbReference>
<dbReference type="AlphaFoldDB" id="A0A6J8AUV6"/>
<keyword evidence="1" id="KW-0862">Zinc</keyword>
<dbReference type="GO" id="GO:0008270">
    <property type="term" value="F:zinc ion binding"/>
    <property type="evidence" value="ECO:0007669"/>
    <property type="project" value="UniProtKB-KW"/>
</dbReference>
<dbReference type="InterPro" id="IPR047153">
    <property type="entry name" value="TRIM45/56/19-like"/>
</dbReference>
<name>A0A6J8AUV6_MYTCO</name>
<dbReference type="Gene3D" id="3.30.160.60">
    <property type="entry name" value="Classic Zinc Finger"/>
    <property type="match status" value="1"/>
</dbReference>
<dbReference type="EMBL" id="CACVKT020001843">
    <property type="protein sequence ID" value="CAC5372307.1"/>
    <property type="molecule type" value="Genomic_DNA"/>
</dbReference>